<dbReference type="InterPro" id="IPR020568">
    <property type="entry name" value="Ribosomal_Su5_D2-typ_SF"/>
</dbReference>
<dbReference type="GO" id="GO:0005829">
    <property type="term" value="C:cytosol"/>
    <property type="evidence" value="ECO:0007669"/>
    <property type="project" value="TreeGrafter"/>
</dbReference>
<evidence type="ECO:0000259" key="3">
    <source>
        <dbReference type="Pfam" id="PF00288"/>
    </source>
</evidence>
<name>A0A3B0T5A6_9ZZZZ</name>
<evidence type="ECO:0000259" key="4">
    <source>
        <dbReference type="Pfam" id="PF08544"/>
    </source>
</evidence>
<dbReference type="PANTHER" id="PTHR10457">
    <property type="entry name" value="MEVALONATE KINASE/GALACTOKINASE"/>
    <property type="match status" value="1"/>
</dbReference>
<keyword evidence="5" id="KW-0418">Kinase</keyword>
<evidence type="ECO:0000256" key="1">
    <source>
        <dbReference type="ARBA" id="ARBA00022741"/>
    </source>
</evidence>
<feature type="domain" description="GHMP kinase N-terminal" evidence="3">
    <location>
        <begin position="75"/>
        <end position="154"/>
    </location>
</feature>
<dbReference type="Pfam" id="PF00288">
    <property type="entry name" value="GHMP_kinases_N"/>
    <property type="match status" value="1"/>
</dbReference>
<evidence type="ECO:0000256" key="2">
    <source>
        <dbReference type="ARBA" id="ARBA00022840"/>
    </source>
</evidence>
<proteinExistence type="predicted"/>
<dbReference type="InterPro" id="IPR001174">
    <property type="entry name" value="HddA/FKP"/>
</dbReference>
<dbReference type="InterPro" id="IPR036554">
    <property type="entry name" value="GHMP_kinase_C_sf"/>
</dbReference>
<dbReference type="InterPro" id="IPR013750">
    <property type="entry name" value="GHMP_kinase_C_dom"/>
</dbReference>
<dbReference type="GO" id="GO:0006012">
    <property type="term" value="P:galactose metabolic process"/>
    <property type="evidence" value="ECO:0007669"/>
    <property type="project" value="TreeGrafter"/>
</dbReference>
<dbReference type="Gene3D" id="3.30.230.120">
    <property type="match status" value="1"/>
</dbReference>
<protein>
    <submittedName>
        <fullName evidence="5">D,D-heptose 7-phosphate kinase</fullName>
    </submittedName>
</protein>
<dbReference type="PIRSF" id="PIRSF036406">
    <property type="entry name" value="Hept_kin"/>
    <property type="match status" value="1"/>
</dbReference>
<accession>A0A3B0T5A6</accession>
<dbReference type="SUPFAM" id="SSF55060">
    <property type="entry name" value="GHMP Kinase, C-terminal domain"/>
    <property type="match status" value="1"/>
</dbReference>
<dbReference type="EMBL" id="UOEL01000057">
    <property type="protein sequence ID" value="VAW11253.1"/>
    <property type="molecule type" value="Genomic_DNA"/>
</dbReference>
<dbReference type="GO" id="GO:0004335">
    <property type="term" value="F:galactokinase activity"/>
    <property type="evidence" value="ECO:0007669"/>
    <property type="project" value="TreeGrafter"/>
</dbReference>
<keyword evidence="1" id="KW-0547">Nucleotide-binding</keyword>
<sequence length="326" mass="36597">MTISCTPFRISFVGGGTDIEAFFRNHGGAVISSSINKYMYISAHPFFEPERIRLKYSKTETVSTLSEVQHPLFRKVLTHFNLFKGIEVSSIADIISNTGMGSSSSFTVGLLHNLSAYTNSAFEPEQLAQLAYRIEKSVNARIGMQDHYAASFGGLNLFEFSMNNTVKVTPIKIRNSFKEKLNRNLVLVYIGQRKTSALKLQKNQASDVYNEKKNQCLLAMKSLVYKFKVALENEDEKAIGVLLHENWVLKKQLGSVSSYKVDELYQLGLHCGASGGKLLGAGLGGFLLFYCDSKWQIALKESFVKRGHRVIDFQFENHGSQILLHR</sequence>
<dbReference type="GO" id="GO:0005524">
    <property type="term" value="F:ATP binding"/>
    <property type="evidence" value="ECO:0007669"/>
    <property type="project" value="UniProtKB-KW"/>
</dbReference>
<organism evidence="5">
    <name type="scientific">hydrothermal vent metagenome</name>
    <dbReference type="NCBI Taxonomy" id="652676"/>
    <lineage>
        <taxon>unclassified sequences</taxon>
        <taxon>metagenomes</taxon>
        <taxon>ecological metagenomes</taxon>
    </lineage>
</organism>
<dbReference type="PANTHER" id="PTHR10457:SF29">
    <property type="entry name" value="LMBP PROTEIN"/>
    <property type="match status" value="1"/>
</dbReference>
<dbReference type="SUPFAM" id="SSF54211">
    <property type="entry name" value="Ribosomal protein S5 domain 2-like"/>
    <property type="match status" value="1"/>
</dbReference>
<feature type="domain" description="GHMP kinase C-terminal" evidence="4">
    <location>
        <begin position="229"/>
        <end position="293"/>
    </location>
</feature>
<keyword evidence="2" id="KW-0067">ATP-binding</keyword>
<gene>
    <name evidence="5" type="ORF">MNBD_BACTEROID03-1568</name>
</gene>
<dbReference type="Pfam" id="PF08544">
    <property type="entry name" value="GHMP_kinases_C"/>
    <property type="match status" value="1"/>
</dbReference>
<evidence type="ECO:0000313" key="5">
    <source>
        <dbReference type="EMBL" id="VAW11253.1"/>
    </source>
</evidence>
<dbReference type="InterPro" id="IPR006204">
    <property type="entry name" value="GHMP_kinase_N_dom"/>
</dbReference>
<dbReference type="AlphaFoldDB" id="A0A3B0T5A6"/>
<reference evidence="5" key="1">
    <citation type="submission" date="2018-06" db="EMBL/GenBank/DDBJ databases">
        <authorList>
            <person name="Zhirakovskaya E."/>
        </authorList>
    </citation>
    <scope>NUCLEOTIDE SEQUENCE</scope>
</reference>
<dbReference type="PRINTS" id="PR00960">
    <property type="entry name" value="LMBPPROTEIN"/>
</dbReference>
<dbReference type="InterPro" id="IPR014606">
    <property type="entry name" value="Heptose_7-P_kinase"/>
</dbReference>
<keyword evidence="5" id="KW-0808">Transferase</keyword>